<name>A0A2M7H4P7_9BACT</name>
<dbReference type="AlphaFoldDB" id="A0A2M7H4P7"/>
<gene>
    <name evidence="3" type="ORF">COW24_01510</name>
</gene>
<dbReference type="EMBL" id="PFGC01000019">
    <property type="protein sequence ID" value="PIW37202.1"/>
    <property type="molecule type" value="Genomic_DNA"/>
</dbReference>
<feature type="transmembrane region" description="Helical" evidence="1">
    <location>
        <begin position="39"/>
        <end position="62"/>
    </location>
</feature>
<keyword evidence="1" id="KW-0812">Transmembrane</keyword>
<evidence type="ECO:0000313" key="3">
    <source>
        <dbReference type="EMBL" id="PIW37202.1"/>
    </source>
</evidence>
<sequence>MKISNYRKYRLLEMIPGTLVWTTLILVILFSIIKPLWMVYAAIVFDLYWLLRVLYFITYLTFSWRQFRRQRAIDWMSQVKKLENWKDYYHLIFLPTLDEEPEVLRHTFDALVAGTYPTNKMVVILAGEERELQHFNEVAKLMKQEYGDKFYDFLVTIHPSDIPGEIAAKGANLNWAGHRVKEYVDTKGWDYAKLITSSFDIDTVVDPQYFAYLTNSYATHPNPTRASYQPLALYNNNVWESPSFTRVVANSTTFWLMAELARPKPLWTFSSHAMSFKALVDVGFWQADIVTEDSRIFLQCFIYYDGDYDVVPMYIPVSMDTAHAGKLSLTIKNLYKQQRRWAWGIEHFPFMVWHFWKAEKLPRRRWHLLFNLGEGMYSWSTAPILITVLGYLPLYMASDIEKATVVAQNAPAILQVLMSIAMVGIFASAILNVYMLPQNIPGNRFAKIGLVLLQWILLPIVLIIFGSIPAIDAQTRLLRGKYLGFYTTKKVRN</sequence>
<dbReference type="PANTHER" id="PTHR36851">
    <property type="entry name" value="UNNAMED PRODUCT"/>
    <property type="match status" value="1"/>
</dbReference>
<dbReference type="Pfam" id="PF13632">
    <property type="entry name" value="Glyco_trans_2_3"/>
    <property type="match status" value="1"/>
</dbReference>
<keyword evidence="1" id="KW-1133">Transmembrane helix</keyword>
<feature type="transmembrane region" description="Helical" evidence="1">
    <location>
        <begin position="12"/>
        <end position="33"/>
    </location>
</feature>
<dbReference type="SUPFAM" id="SSF53448">
    <property type="entry name" value="Nucleotide-diphospho-sugar transferases"/>
    <property type="match status" value="1"/>
</dbReference>
<dbReference type="Gene3D" id="3.90.550.10">
    <property type="entry name" value="Spore Coat Polysaccharide Biosynthesis Protein SpsA, Chain A"/>
    <property type="match status" value="1"/>
</dbReference>
<evidence type="ECO:0000259" key="2">
    <source>
        <dbReference type="Pfam" id="PF13632"/>
    </source>
</evidence>
<reference evidence="3 4" key="1">
    <citation type="submission" date="2017-09" db="EMBL/GenBank/DDBJ databases">
        <title>Depth-based differentiation of microbial function through sediment-hosted aquifers and enrichment of novel symbionts in the deep terrestrial subsurface.</title>
        <authorList>
            <person name="Probst A.J."/>
            <person name="Ladd B."/>
            <person name="Jarett J.K."/>
            <person name="Geller-Mcgrath D.E."/>
            <person name="Sieber C.M."/>
            <person name="Emerson J.B."/>
            <person name="Anantharaman K."/>
            <person name="Thomas B.C."/>
            <person name="Malmstrom R."/>
            <person name="Stieglmeier M."/>
            <person name="Klingl A."/>
            <person name="Woyke T."/>
            <person name="Ryan C.M."/>
            <person name="Banfield J.F."/>
        </authorList>
    </citation>
    <scope>NUCLEOTIDE SEQUENCE [LARGE SCALE GENOMIC DNA]</scope>
    <source>
        <strain evidence="3">CG15_BIG_FIL_POST_REV_8_21_14_020_45_12</strain>
    </source>
</reference>
<organism evidence="3 4">
    <name type="scientific">Candidatus Kerfeldbacteria bacterium CG15_BIG_FIL_POST_REV_8_21_14_020_45_12</name>
    <dbReference type="NCBI Taxonomy" id="2014247"/>
    <lineage>
        <taxon>Bacteria</taxon>
        <taxon>Candidatus Kerfeldiibacteriota</taxon>
    </lineage>
</organism>
<dbReference type="Proteomes" id="UP000230292">
    <property type="component" value="Unassembled WGS sequence"/>
</dbReference>
<protein>
    <recommendedName>
        <fullName evidence="2">Glycosyltransferase 2-like domain-containing protein</fullName>
    </recommendedName>
</protein>
<keyword evidence="1" id="KW-0472">Membrane</keyword>
<dbReference type="InterPro" id="IPR029044">
    <property type="entry name" value="Nucleotide-diphossugar_trans"/>
</dbReference>
<proteinExistence type="predicted"/>
<comment type="caution">
    <text evidence="3">The sequence shown here is derived from an EMBL/GenBank/DDBJ whole genome shotgun (WGS) entry which is preliminary data.</text>
</comment>
<dbReference type="PANTHER" id="PTHR36851:SF1">
    <property type="entry name" value="GLYCO_TRANS_2-LIKE DOMAIN-CONTAINING PROTEIN"/>
    <property type="match status" value="1"/>
</dbReference>
<feature type="transmembrane region" description="Helical" evidence="1">
    <location>
        <begin position="416"/>
        <end position="436"/>
    </location>
</feature>
<feature type="transmembrane region" description="Helical" evidence="1">
    <location>
        <begin position="376"/>
        <end position="395"/>
    </location>
</feature>
<dbReference type="InterPro" id="IPR001173">
    <property type="entry name" value="Glyco_trans_2-like"/>
</dbReference>
<accession>A0A2M7H4P7</accession>
<evidence type="ECO:0000313" key="4">
    <source>
        <dbReference type="Proteomes" id="UP000230292"/>
    </source>
</evidence>
<feature type="transmembrane region" description="Helical" evidence="1">
    <location>
        <begin position="448"/>
        <end position="471"/>
    </location>
</feature>
<feature type="domain" description="Glycosyltransferase 2-like" evidence="2">
    <location>
        <begin position="200"/>
        <end position="412"/>
    </location>
</feature>
<evidence type="ECO:0000256" key="1">
    <source>
        <dbReference type="SAM" id="Phobius"/>
    </source>
</evidence>